<proteinExistence type="predicted"/>
<dbReference type="InterPro" id="IPR027417">
    <property type="entry name" value="P-loop_NTPase"/>
</dbReference>
<dbReference type="RefSeq" id="WP_221249161.1">
    <property type="nucleotide sequence ID" value="NZ_AP024355.1"/>
</dbReference>
<reference evidence="2 3" key="2">
    <citation type="journal article" date="2021" name="Int. J. Syst. Evol. Microbiol.">
        <title>Isolation and Polyphasic Characterization of Desulfuromonas versatilis sp. Nov., an Electrogenic Bacteria Capable of Versatile Metabolism Isolated from a Graphene Oxide-Reducing Enrichment Culture.</title>
        <authorList>
            <person name="Xie L."/>
            <person name="Yoshida N."/>
            <person name="Ishii S."/>
            <person name="Meng L."/>
        </authorList>
    </citation>
    <scope>NUCLEOTIDE SEQUENCE [LARGE SCALE GENOMIC DNA]</scope>
    <source>
        <strain evidence="2 3">NIT-T3</strain>
    </source>
</reference>
<dbReference type="Gene3D" id="3.40.50.300">
    <property type="entry name" value="P-loop containing nucleotide triphosphate hydrolases"/>
    <property type="match status" value="1"/>
</dbReference>
<protein>
    <submittedName>
        <fullName evidence="2">Chromosome partitioning protein ParA</fullName>
    </submittedName>
</protein>
<evidence type="ECO:0000313" key="3">
    <source>
        <dbReference type="Proteomes" id="UP001319827"/>
    </source>
</evidence>
<dbReference type="InterPro" id="IPR050678">
    <property type="entry name" value="DNA_Partitioning_ATPase"/>
</dbReference>
<reference evidence="2 3" key="1">
    <citation type="journal article" date="2016" name="C (Basel)">
        <title>Selective Growth of and Electricity Production by Marine Exoelectrogenic Bacteria in Self-Aggregated Hydrogel of Microbially Reduced Graphene Oxide.</title>
        <authorList>
            <person name="Yoshida N."/>
            <person name="Goto Y."/>
            <person name="Miyata Y."/>
        </authorList>
    </citation>
    <scope>NUCLEOTIDE SEQUENCE [LARGE SCALE GENOMIC DNA]</scope>
    <source>
        <strain evidence="2 3">NIT-T3</strain>
    </source>
</reference>
<sequence>MQLPYVVTISSEKGGVGKTTLATNLAIYLKALNENLPVTVLSFDNHFTVDRMFRIGRRQPQGDVCDLFAGVPATELLETGEYGVQFIPSSRKLAALREHLRSPEILAGLLADSPPEGVVVIDTRPDLDIYTQNALFAADRVIVPVKDAPSLENCRNLYEFFDAQGLSRRALRLLPCLVDSRIHFDGPFRDPYQLLKAYAINRGYKCLEGYIAKSPKVESLNTNPQGKVYPVLTHGRGTDVHLQFAHLARQVYLDILDAGQRRLEDFRQQRQAQLARRASAFDDRRAGLQPGCLLCGKPLVDQQGIAPVGYYCETSDGSLSAFVEEDCFCDAIFRGIYQSRREVGPEDPLRELFRESAQSSYFVLRRSSGADLPRLCFHRFDDEGLEVSVKEVELRSLEGGQAGRCNAPLLRLAEQVLPPGQHSGDRFLLIRRVSSDLPETVLFDEEFAALGEVRERIAARLPR</sequence>
<dbReference type="PANTHER" id="PTHR13696">
    <property type="entry name" value="P-LOOP CONTAINING NUCLEOSIDE TRIPHOSPHATE HYDROLASE"/>
    <property type="match status" value="1"/>
</dbReference>
<name>A0ABN6E3K9_9BACT</name>
<evidence type="ECO:0000313" key="2">
    <source>
        <dbReference type="EMBL" id="BCR05756.1"/>
    </source>
</evidence>
<dbReference type="Proteomes" id="UP001319827">
    <property type="component" value="Chromosome"/>
</dbReference>
<accession>A0ABN6E3K9</accession>
<dbReference type="EMBL" id="AP024355">
    <property type="protein sequence ID" value="BCR05756.1"/>
    <property type="molecule type" value="Genomic_DNA"/>
</dbReference>
<organism evidence="2 3">
    <name type="scientific">Desulfuromonas versatilis</name>
    <dbReference type="NCBI Taxonomy" id="2802975"/>
    <lineage>
        <taxon>Bacteria</taxon>
        <taxon>Pseudomonadati</taxon>
        <taxon>Thermodesulfobacteriota</taxon>
        <taxon>Desulfuromonadia</taxon>
        <taxon>Desulfuromonadales</taxon>
        <taxon>Desulfuromonadaceae</taxon>
        <taxon>Desulfuromonas</taxon>
    </lineage>
</organism>
<dbReference type="PANTHER" id="PTHR13696:SF52">
    <property type="entry name" value="PARA FAMILY PROTEIN CT_582"/>
    <property type="match status" value="1"/>
</dbReference>
<evidence type="ECO:0000259" key="1">
    <source>
        <dbReference type="Pfam" id="PF13614"/>
    </source>
</evidence>
<gene>
    <name evidence="2" type="ORF">DESUT3_28250</name>
</gene>
<keyword evidence="3" id="KW-1185">Reference proteome</keyword>
<feature type="domain" description="AAA" evidence="1">
    <location>
        <begin position="6"/>
        <end position="157"/>
    </location>
</feature>
<dbReference type="InterPro" id="IPR025669">
    <property type="entry name" value="AAA_dom"/>
</dbReference>
<dbReference type="Pfam" id="PF13614">
    <property type="entry name" value="AAA_31"/>
    <property type="match status" value="1"/>
</dbReference>
<dbReference type="CDD" id="cd02042">
    <property type="entry name" value="ParAB_family"/>
    <property type="match status" value="1"/>
</dbReference>
<dbReference type="SUPFAM" id="SSF52540">
    <property type="entry name" value="P-loop containing nucleoside triphosphate hydrolases"/>
    <property type="match status" value="1"/>
</dbReference>